<evidence type="ECO:0000313" key="2">
    <source>
        <dbReference type="Proteomes" id="UP000799324"/>
    </source>
</evidence>
<evidence type="ECO:0000313" key="1">
    <source>
        <dbReference type="EMBL" id="KAF2648801.1"/>
    </source>
</evidence>
<name>A0A6A6SPA3_9PLEO</name>
<keyword evidence="2" id="KW-1185">Reference proteome</keyword>
<evidence type="ECO:0008006" key="3">
    <source>
        <dbReference type="Google" id="ProtNLM"/>
    </source>
</evidence>
<reference evidence="1" key="1">
    <citation type="journal article" date="2020" name="Stud. Mycol.">
        <title>101 Dothideomycetes genomes: a test case for predicting lifestyles and emergence of pathogens.</title>
        <authorList>
            <person name="Haridas S."/>
            <person name="Albert R."/>
            <person name="Binder M."/>
            <person name="Bloem J."/>
            <person name="Labutti K."/>
            <person name="Salamov A."/>
            <person name="Andreopoulos B."/>
            <person name="Baker S."/>
            <person name="Barry K."/>
            <person name="Bills G."/>
            <person name="Bluhm B."/>
            <person name="Cannon C."/>
            <person name="Castanera R."/>
            <person name="Culley D."/>
            <person name="Daum C."/>
            <person name="Ezra D."/>
            <person name="Gonzalez J."/>
            <person name="Henrissat B."/>
            <person name="Kuo A."/>
            <person name="Liang C."/>
            <person name="Lipzen A."/>
            <person name="Lutzoni F."/>
            <person name="Magnuson J."/>
            <person name="Mondo S."/>
            <person name="Nolan M."/>
            <person name="Ohm R."/>
            <person name="Pangilinan J."/>
            <person name="Park H.-J."/>
            <person name="Ramirez L."/>
            <person name="Alfaro M."/>
            <person name="Sun H."/>
            <person name="Tritt A."/>
            <person name="Yoshinaga Y."/>
            <person name="Zwiers L.-H."/>
            <person name="Turgeon B."/>
            <person name="Goodwin S."/>
            <person name="Spatafora J."/>
            <person name="Crous P."/>
            <person name="Grigoriev I."/>
        </authorList>
    </citation>
    <scope>NUCLEOTIDE SEQUENCE</scope>
    <source>
        <strain evidence="1">CBS 122681</strain>
    </source>
</reference>
<sequence length="270" mass="31339">MIDPSVPPPRPSLLLSLPREVRDEIYKFTLTEEEGLFSMAGRNAASTEPIVFYSAKHGKVGLDYNQLRYVCWQMHHETRSLLLHLNDLHSLDSPNHGTGKVHFYNFLASCSPTSLSQLRHITVPTRSDRPFSRVDGKYFYNIRDVITPFVEAFARTHPKCKVTVMITWGCDHDKPQAAKECIEWGAILQLMIRNTLPSHIIDRDRVGKLQAHYAAIVYGHKRIDNPGNIRLLPREGRFTEEHFREQCEWENPVMAERWTAQYRHWSKNGF</sequence>
<accession>A0A6A6SPA3</accession>
<proteinExistence type="predicted"/>
<dbReference type="EMBL" id="MU004520">
    <property type="protein sequence ID" value="KAF2648801.1"/>
    <property type="molecule type" value="Genomic_DNA"/>
</dbReference>
<dbReference type="PANTHER" id="PTHR42085:SF1">
    <property type="entry name" value="F-BOX DOMAIN-CONTAINING PROTEIN"/>
    <property type="match status" value="1"/>
</dbReference>
<dbReference type="InterPro" id="IPR038883">
    <property type="entry name" value="AN11006-like"/>
</dbReference>
<dbReference type="PANTHER" id="PTHR42085">
    <property type="entry name" value="F-BOX DOMAIN-CONTAINING PROTEIN"/>
    <property type="match status" value="1"/>
</dbReference>
<organism evidence="1 2">
    <name type="scientific">Lophiostoma macrostomum CBS 122681</name>
    <dbReference type="NCBI Taxonomy" id="1314788"/>
    <lineage>
        <taxon>Eukaryota</taxon>
        <taxon>Fungi</taxon>
        <taxon>Dikarya</taxon>
        <taxon>Ascomycota</taxon>
        <taxon>Pezizomycotina</taxon>
        <taxon>Dothideomycetes</taxon>
        <taxon>Pleosporomycetidae</taxon>
        <taxon>Pleosporales</taxon>
        <taxon>Lophiostomataceae</taxon>
        <taxon>Lophiostoma</taxon>
    </lineage>
</organism>
<dbReference type="Proteomes" id="UP000799324">
    <property type="component" value="Unassembled WGS sequence"/>
</dbReference>
<protein>
    <recommendedName>
        <fullName evidence="3">F-box domain-containing protein</fullName>
    </recommendedName>
</protein>
<dbReference type="AlphaFoldDB" id="A0A6A6SPA3"/>
<gene>
    <name evidence="1" type="ORF">K491DRAFT_762808</name>
</gene>